<comment type="caution">
    <text evidence="1">The sequence shown here is derived from an EMBL/GenBank/DDBJ whole genome shotgun (WGS) entry which is preliminary data.</text>
</comment>
<evidence type="ECO:0000313" key="1">
    <source>
        <dbReference type="EMBL" id="KAK8217150.1"/>
    </source>
</evidence>
<proteinExistence type="predicted"/>
<name>A0ACC3SKC3_9PEZI</name>
<evidence type="ECO:0000313" key="2">
    <source>
        <dbReference type="Proteomes" id="UP001320706"/>
    </source>
</evidence>
<sequence length="88" mass="9517">MLAHDGWTQPRLAAVRFEASRWGSIQAYTSECTQPLSKLPATSMLLHPKSHSAAPHRLGGFVTVPPLSAVAFSRCARTPDSALRDCLS</sequence>
<dbReference type="EMBL" id="JAMKPW020000006">
    <property type="protein sequence ID" value="KAK8217150.1"/>
    <property type="molecule type" value="Genomic_DNA"/>
</dbReference>
<organism evidence="1 2">
    <name type="scientific">Zalaria obscura</name>
    <dbReference type="NCBI Taxonomy" id="2024903"/>
    <lineage>
        <taxon>Eukaryota</taxon>
        <taxon>Fungi</taxon>
        <taxon>Dikarya</taxon>
        <taxon>Ascomycota</taxon>
        <taxon>Pezizomycotina</taxon>
        <taxon>Dothideomycetes</taxon>
        <taxon>Dothideomycetidae</taxon>
        <taxon>Dothideales</taxon>
        <taxon>Zalariaceae</taxon>
        <taxon>Zalaria</taxon>
    </lineage>
</organism>
<accession>A0ACC3SKC3</accession>
<gene>
    <name evidence="1" type="ORF">M8818_001402</name>
</gene>
<dbReference type="Proteomes" id="UP001320706">
    <property type="component" value="Unassembled WGS sequence"/>
</dbReference>
<keyword evidence="2" id="KW-1185">Reference proteome</keyword>
<reference evidence="1" key="1">
    <citation type="submission" date="2024-02" db="EMBL/GenBank/DDBJ databases">
        <title>Metagenome Assembled Genome of Zalaria obscura JY119.</title>
        <authorList>
            <person name="Vighnesh L."/>
            <person name="Jagadeeshwari U."/>
            <person name="Venkata Ramana C."/>
            <person name="Sasikala C."/>
        </authorList>
    </citation>
    <scope>NUCLEOTIDE SEQUENCE</scope>
    <source>
        <strain evidence="1">JY119</strain>
    </source>
</reference>
<protein>
    <submittedName>
        <fullName evidence="1">Uncharacterized protein</fullName>
    </submittedName>
</protein>